<feature type="compositionally biased region" description="Polar residues" evidence="1">
    <location>
        <begin position="195"/>
        <end position="208"/>
    </location>
</feature>
<feature type="compositionally biased region" description="Low complexity" evidence="1">
    <location>
        <begin position="112"/>
        <end position="147"/>
    </location>
</feature>
<name>A0ABR1JZU6_9AGAR</name>
<keyword evidence="4" id="KW-1185">Reference proteome</keyword>
<dbReference type="Proteomes" id="UP001498398">
    <property type="component" value="Unassembled WGS sequence"/>
</dbReference>
<accession>A0ABR1JZU6</accession>
<feature type="region of interest" description="Disordered" evidence="1">
    <location>
        <begin position="1"/>
        <end position="222"/>
    </location>
</feature>
<feature type="region of interest" description="Disordered" evidence="1">
    <location>
        <begin position="302"/>
        <end position="330"/>
    </location>
</feature>
<feature type="compositionally biased region" description="Basic and acidic residues" evidence="1">
    <location>
        <begin position="1"/>
        <end position="21"/>
    </location>
</feature>
<feature type="compositionally biased region" description="Basic and acidic residues" evidence="1">
    <location>
        <begin position="304"/>
        <end position="322"/>
    </location>
</feature>
<protein>
    <recommendedName>
        <fullName evidence="5">Serine-rich protein</fullName>
    </recommendedName>
</protein>
<proteinExistence type="predicted"/>
<evidence type="ECO:0000256" key="2">
    <source>
        <dbReference type="SAM" id="Phobius"/>
    </source>
</evidence>
<evidence type="ECO:0008006" key="5">
    <source>
        <dbReference type="Google" id="ProtNLM"/>
    </source>
</evidence>
<feature type="compositionally biased region" description="Low complexity" evidence="1">
    <location>
        <begin position="94"/>
        <end position="104"/>
    </location>
</feature>
<keyword evidence="2" id="KW-1133">Transmembrane helix</keyword>
<evidence type="ECO:0000313" key="3">
    <source>
        <dbReference type="EMBL" id="KAK7469333.1"/>
    </source>
</evidence>
<feature type="transmembrane region" description="Helical" evidence="2">
    <location>
        <begin position="341"/>
        <end position="362"/>
    </location>
</feature>
<dbReference type="EMBL" id="JBANRG010000003">
    <property type="protein sequence ID" value="KAK7469333.1"/>
    <property type="molecule type" value="Genomic_DNA"/>
</dbReference>
<gene>
    <name evidence="3" type="ORF">VKT23_003814</name>
</gene>
<feature type="compositionally biased region" description="Polar residues" evidence="1">
    <location>
        <begin position="148"/>
        <end position="178"/>
    </location>
</feature>
<feature type="compositionally biased region" description="Low complexity" evidence="1">
    <location>
        <begin position="22"/>
        <end position="36"/>
    </location>
</feature>
<keyword evidence="2" id="KW-0472">Membrane</keyword>
<organism evidence="3 4">
    <name type="scientific">Marasmiellus scandens</name>
    <dbReference type="NCBI Taxonomy" id="2682957"/>
    <lineage>
        <taxon>Eukaryota</taxon>
        <taxon>Fungi</taxon>
        <taxon>Dikarya</taxon>
        <taxon>Basidiomycota</taxon>
        <taxon>Agaricomycotina</taxon>
        <taxon>Agaricomycetes</taxon>
        <taxon>Agaricomycetidae</taxon>
        <taxon>Agaricales</taxon>
        <taxon>Marasmiineae</taxon>
        <taxon>Omphalotaceae</taxon>
        <taxon>Marasmiellus</taxon>
    </lineage>
</organism>
<evidence type="ECO:0000313" key="4">
    <source>
        <dbReference type="Proteomes" id="UP001498398"/>
    </source>
</evidence>
<feature type="transmembrane region" description="Helical" evidence="2">
    <location>
        <begin position="398"/>
        <end position="418"/>
    </location>
</feature>
<sequence>MSSAPDHGDVLKPEPRNKNAEENVAASSSAVPSSPSRATGQSISLEEPMTPANANSGKGKRKADEVDGSPGGTLPDGKKQQRATFAADPRPHRASASSSHAPSSYTRKRARLSAAASTSAAGLAAAMAAVGENDSGSSKPPSRSNSRQAHNAATTGTWTSSKSRNGGNPNLPNRSQSRASHRSHGQSVRAPSRASVLSPSHMHNQDATLNRAPSRHSRRGSISAASIPISALISPHAPSVSRHSAIYHMRDPHKPPRVQSTPWSLSFPEAGPGEEDYLRSRLKSMTRTIGLNRALRSLTNRFARKGDDDGHEDDKHYDDREPGTSTPIGWTEGGGSPLHAWLFFAGFIIFPLWWIAGFLVGIPKTRRIEPGQGGEKAVVLDDPQVEHDAKSWRFRCRVMALVSLITYVPFVILVAIFAPRS</sequence>
<reference evidence="3 4" key="1">
    <citation type="submission" date="2024-01" db="EMBL/GenBank/DDBJ databases">
        <title>A draft genome for the cacao thread blight pathogen Marasmiellus scandens.</title>
        <authorList>
            <person name="Baruah I.K."/>
            <person name="Leung J."/>
            <person name="Bukari Y."/>
            <person name="Amoako-Attah I."/>
            <person name="Meinhardt L.W."/>
            <person name="Bailey B.A."/>
            <person name="Cohen S.P."/>
        </authorList>
    </citation>
    <scope>NUCLEOTIDE SEQUENCE [LARGE SCALE GENOMIC DNA]</scope>
    <source>
        <strain evidence="3 4">GH-19</strain>
    </source>
</reference>
<evidence type="ECO:0000256" key="1">
    <source>
        <dbReference type="SAM" id="MobiDB-lite"/>
    </source>
</evidence>
<comment type="caution">
    <text evidence="3">The sequence shown here is derived from an EMBL/GenBank/DDBJ whole genome shotgun (WGS) entry which is preliminary data.</text>
</comment>
<keyword evidence="2" id="KW-0812">Transmembrane</keyword>